<feature type="signal peptide" evidence="1">
    <location>
        <begin position="1"/>
        <end position="22"/>
    </location>
</feature>
<evidence type="ECO:0000259" key="2">
    <source>
        <dbReference type="Pfam" id="PF13098"/>
    </source>
</evidence>
<accession>A0A4R8IW58</accession>
<keyword evidence="1" id="KW-0732">Signal</keyword>
<keyword evidence="4" id="KW-1185">Reference proteome</keyword>
<sequence>MRKLMGYFSVLLLLLTSVTLSADTRDPYEHFFNETWGDFQQELNNAREQGKKGILIFFEMDECPFCHYMKENVLNRPEVQEYYRKHFLNFPVDIEGDVEITNMQGEQKKQKDFAFREHRVRATPVFAFFNLEGERVHRHTGKTSGIEEFMWMGEYVAEGIYKDTSFTRYKRDKRKE</sequence>
<feature type="chain" id="PRO_5020915581" evidence="1">
    <location>
        <begin position="23"/>
        <end position="176"/>
    </location>
</feature>
<dbReference type="EMBL" id="SOQX01000003">
    <property type="protein sequence ID" value="TDY01613.1"/>
    <property type="molecule type" value="Genomic_DNA"/>
</dbReference>
<gene>
    <name evidence="3" type="ORF">EDC23_1502</name>
</gene>
<dbReference type="InterPro" id="IPR012336">
    <property type="entry name" value="Thioredoxin-like_fold"/>
</dbReference>
<dbReference type="Pfam" id="PF13098">
    <property type="entry name" value="Thioredoxin_2"/>
    <property type="match status" value="1"/>
</dbReference>
<protein>
    <submittedName>
        <fullName evidence="3">Thioredoxin-related protein</fullName>
    </submittedName>
</protein>
<reference evidence="3 4" key="1">
    <citation type="submission" date="2019-03" db="EMBL/GenBank/DDBJ databases">
        <title>Genomic Encyclopedia of Type Strains, Phase IV (KMG-IV): sequencing the most valuable type-strain genomes for metagenomic binning, comparative biology and taxonomic classification.</title>
        <authorList>
            <person name="Goeker M."/>
        </authorList>
    </citation>
    <scope>NUCLEOTIDE SEQUENCE [LARGE SCALE GENOMIC DNA]</scope>
    <source>
        <strain evidence="3 4">DSM 16326</strain>
    </source>
</reference>
<name>A0A4R8IW58_9GAMM</name>
<dbReference type="Proteomes" id="UP000294914">
    <property type="component" value="Unassembled WGS sequence"/>
</dbReference>
<organism evidence="3 4">
    <name type="scientific">Thiohalophilus thiocyanatoxydans</name>
    <dbReference type="NCBI Taxonomy" id="381308"/>
    <lineage>
        <taxon>Bacteria</taxon>
        <taxon>Pseudomonadati</taxon>
        <taxon>Pseudomonadota</taxon>
        <taxon>Gammaproteobacteria</taxon>
        <taxon>Thiohalomonadales</taxon>
        <taxon>Thiohalophilaceae</taxon>
        <taxon>Thiohalophilus</taxon>
    </lineage>
</organism>
<dbReference type="SUPFAM" id="SSF52833">
    <property type="entry name" value="Thioredoxin-like"/>
    <property type="match status" value="1"/>
</dbReference>
<evidence type="ECO:0000313" key="3">
    <source>
        <dbReference type="EMBL" id="TDY01613.1"/>
    </source>
</evidence>
<dbReference type="InterPro" id="IPR036249">
    <property type="entry name" value="Thioredoxin-like_sf"/>
</dbReference>
<evidence type="ECO:0000313" key="4">
    <source>
        <dbReference type="Proteomes" id="UP000294914"/>
    </source>
</evidence>
<proteinExistence type="predicted"/>
<dbReference type="RefSeq" id="WP_134082838.1">
    <property type="nucleotide sequence ID" value="NZ_SOQX01000003.1"/>
</dbReference>
<dbReference type="OrthoDB" id="9811036at2"/>
<comment type="caution">
    <text evidence="3">The sequence shown here is derived from an EMBL/GenBank/DDBJ whole genome shotgun (WGS) entry which is preliminary data.</text>
</comment>
<dbReference type="AlphaFoldDB" id="A0A4R8IW58"/>
<feature type="domain" description="Thioredoxin-like fold" evidence="2">
    <location>
        <begin position="48"/>
        <end position="148"/>
    </location>
</feature>
<evidence type="ECO:0000256" key="1">
    <source>
        <dbReference type="SAM" id="SignalP"/>
    </source>
</evidence>
<dbReference type="Gene3D" id="3.40.30.10">
    <property type="entry name" value="Glutaredoxin"/>
    <property type="match status" value="1"/>
</dbReference>